<protein>
    <recommendedName>
        <fullName evidence="6">MADS-box domain-containing protein</fullName>
    </recommendedName>
</protein>
<proteinExistence type="predicted"/>
<evidence type="ECO:0000256" key="1">
    <source>
        <dbReference type="ARBA" id="ARBA00004123"/>
    </source>
</evidence>
<keyword evidence="2" id="KW-0805">Transcription regulation</keyword>
<dbReference type="GO" id="GO:0000978">
    <property type="term" value="F:RNA polymerase II cis-regulatory region sequence-specific DNA binding"/>
    <property type="evidence" value="ECO:0007669"/>
    <property type="project" value="TreeGrafter"/>
</dbReference>
<evidence type="ECO:0000259" key="6">
    <source>
        <dbReference type="PROSITE" id="PS50066"/>
    </source>
</evidence>
<dbReference type="PANTHER" id="PTHR11945">
    <property type="entry name" value="MADS BOX PROTEIN"/>
    <property type="match status" value="1"/>
</dbReference>
<keyword evidence="4" id="KW-0804">Transcription</keyword>
<dbReference type="PRINTS" id="PR00404">
    <property type="entry name" value="MADSDOMAIN"/>
</dbReference>
<evidence type="ECO:0000256" key="5">
    <source>
        <dbReference type="ARBA" id="ARBA00023242"/>
    </source>
</evidence>
<dbReference type="InterPro" id="IPR002100">
    <property type="entry name" value="TF_MADSbox"/>
</dbReference>
<comment type="subcellular location">
    <subcellularLocation>
        <location evidence="1">Nucleus</location>
    </subcellularLocation>
</comment>
<name>A0A7I8IJH1_SPIIN</name>
<sequence length="102" mass="11077">MEGKPASSSRRKVTMELIAKKEARDICFTKRRQGLFKKLCELSRLCGVDTLALVSSSAGKLYPFGTPDVPTAVDRFLSLHANGGGAVAEAPRRRRRGGKGRS</sequence>
<evidence type="ECO:0000256" key="3">
    <source>
        <dbReference type="ARBA" id="ARBA00023125"/>
    </source>
</evidence>
<accession>A0A7I8IJH1</accession>
<dbReference type="EMBL" id="LR743590">
    <property type="protein sequence ID" value="CAA2617419.1"/>
    <property type="molecule type" value="Genomic_DNA"/>
</dbReference>
<evidence type="ECO:0000313" key="7">
    <source>
        <dbReference type="EMBL" id="CAA2617419.1"/>
    </source>
</evidence>
<evidence type="ECO:0000313" key="8">
    <source>
        <dbReference type="Proteomes" id="UP001189122"/>
    </source>
</evidence>
<evidence type="ECO:0000256" key="4">
    <source>
        <dbReference type="ARBA" id="ARBA00023163"/>
    </source>
</evidence>
<reference evidence="7 8" key="1">
    <citation type="submission" date="2019-12" db="EMBL/GenBank/DDBJ databases">
        <authorList>
            <person name="Scholz U."/>
            <person name="Mascher M."/>
            <person name="Fiebig A."/>
        </authorList>
    </citation>
    <scope>NUCLEOTIDE SEQUENCE</scope>
</reference>
<dbReference type="AlphaFoldDB" id="A0A7I8IJH1"/>
<keyword evidence="5" id="KW-0539">Nucleus</keyword>
<dbReference type="InterPro" id="IPR036879">
    <property type="entry name" value="TF_MADSbox_sf"/>
</dbReference>
<dbReference type="GO" id="GO:0005634">
    <property type="term" value="C:nucleus"/>
    <property type="evidence" value="ECO:0007669"/>
    <property type="project" value="UniProtKB-SubCell"/>
</dbReference>
<keyword evidence="3" id="KW-0238">DNA-binding</keyword>
<dbReference type="Pfam" id="PF00319">
    <property type="entry name" value="SRF-TF"/>
    <property type="match status" value="1"/>
</dbReference>
<dbReference type="EMBL" id="CACRZD030000003">
    <property type="protein sequence ID" value="CAA6657115.1"/>
    <property type="molecule type" value="Genomic_DNA"/>
</dbReference>
<dbReference type="PROSITE" id="PS50066">
    <property type="entry name" value="MADS_BOX_2"/>
    <property type="match status" value="1"/>
</dbReference>
<dbReference type="SUPFAM" id="SSF55455">
    <property type="entry name" value="SRF-like"/>
    <property type="match status" value="1"/>
</dbReference>
<keyword evidence="8" id="KW-1185">Reference proteome</keyword>
<gene>
    <name evidence="7" type="ORF">SI7747_03003585</name>
</gene>
<dbReference type="Gene3D" id="3.40.1810.10">
    <property type="entry name" value="Transcription factor, MADS-box"/>
    <property type="match status" value="1"/>
</dbReference>
<dbReference type="SMART" id="SM00432">
    <property type="entry name" value="MADS"/>
    <property type="match status" value="1"/>
</dbReference>
<evidence type="ECO:0000256" key="2">
    <source>
        <dbReference type="ARBA" id="ARBA00023015"/>
    </source>
</evidence>
<dbReference type="GO" id="GO:0046983">
    <property type="term" value="F:protein dimerization activity"/>
    <property type="evidence" value="ECO:0007669"/>
    <property type="project" value="InterPro"/>
</dbReference>
<dbReference type="GO" id="GO:0000981">
    <property type="term" value="F:DNA-binding transcription factor activity, RNA polymerase II-specific"/>
    <property type="evidence" value="ECO:0007669"/>
    <property type="project" value="TreeGrafter"/>
</dbReference>
<feature type="domain" description="MADS-box" evidence="6">
    <location>
        <begin position="8"/>
        <end position="68"/>
    </location>
</feature>
<organism evidence="7">
    <name type="scientific">Spirodela intermedia</name>
    <name type="common">Intermediate duckweed</name>
    <dbReference type="NCBI Taxonomy" id="51605"/>
    <lineage>
        <taxon>Eukaryota</taxon>
        <taxon>Viridiplantae</taxon>
        <taxon>Streptophyta</taxon>
        <taxon>Embryophyta</taxon>
        <taxon>Tracheophyta</taxon>
        <taxon>Spermatophyta</taxon>
        <taxon>Magnoliopsida</taxon>
        <taxon>Liliopsida</taxon>
        <taxon>Araceae</taxon>
        <taxon>Lemnoideae</taxon>
        <taxon>Spirodela</taxon>
    </lineage>
</organism>
<dbReference type="Proteomes" id="UP001189122">
    <property type="component" value="Unassembled WGS sequence"/>
</dbReference>
<dbReference type="PANTHER" id="PTHR11945:SF629">
    <property type="entry name" value="OS02G0164450 PROTEIN"/>
    <property type="match status" value="1"/>
</dbReference>